<dbReference type="CDD" id="cd00609">
    <property type="entry name" value="AAT_like"/>
    <property type="match status" value="1"/>
</dbReference>
<feature type="domain" description="HTH gntR-type" evidence="6">
    <location>
        <begin position="16"/>
        <end position="84"/>
    </location>
</feature>
<dbReference type="InterPro" id="IPR051446">
    <property type="entry name" value="HTH_trans_reg/aminotransferase"/>
</dbReference>
<reference evidence="8" key="1">
    <citation type="journal article" date="2019" name="Int. J. Syst. Evol. Microbiol.">
        <title>The Global Catalogue of Microorganisms (GCM) 10K type strain sequencing project: providing services to taxonomists for standard genome sequencing and annotation.</title>
        <authorList>
            <consortium name="The Broad Institute Genomics Platform"/>
            <consortium name="The Broad Institute Genome Sequencing Center for Infectious Disease"/>
            <person name="Wu L."/>
            <person name="Ma J."/>
        </authorList>
    </citation>
    <scope>NUCLEOTIDE SEQUENCE [LARGE SCALE GENOMIC DNA]</scope>
    <source>
        <strain evidence="8">JCM 17338</strain>
    </source>
</reference>
<keyword evidence="7" id="KW-0032">Aminotransferase</keyword>
<dbReference type="SUPFAM" id="SSF46785">
    <property type="entry name" value="Winged helix' DNA-binding domain"/>
    <property type="match status" value="1"/>
</dbReference>
<protein>
    <submittedName>
        <fullName evidence="7">PLP-dependent aminotransferase family protein</fullName>
    </submittedName>
</protein>
<evidence type="ECO:0000256" key="4">
    <source>
        <dbReference type="ARBA" id="ARBA00023125"/>
    </source>
</evidence>
<gene>
    <name evidence="7" type="ORF">GCM10022246_17670</name>
</gene>
<dbReference type="SMART" id="SM00345">
    <property type="entry name" value="HTH_GNTR"/>
    <property type="match status" value="1"/>
</dbReference>
<keyword evidence="5" id="KW-0804">Transcription</keyword>
<dbReference type="InterPro" id="IPR036388">
    <property type="entry name" value="WH-like_DNA-bd_sf"/>
</dbReference>
<dbReference type="PANTHER" id="PTHR46577">
    <property type="entry name" value="HTH-TYPE TRANSCRIPTIONAL REGULATORY PROTEIN GABR"/>
    <property type="match status" value="1"/>
</dbReference>
<dbReference type="InterPro" id="IPR036390">
    <property type="entry name" value="WH_DNA-bd_sf"/>
</dbReference>
<keyword evidence="7" id="KW-0808">Transferase</keyword>
<dbReference type="Gene3D" id="1.10.10.10">
    <property type="entry name" value="Winged helix-like DNA-binding domain superfamily/Winged helix DNA-binding domain"/>
    <property type="match status" value="1"/>
</dbReference>
<name>A0ABP7PG74_9SPHI</name>
<evidence type="ECO:0000259" key="6">
    <source>
        <dbReference type="PROSITE" id="PS50949"/>
    </source>
</evidence>
<dbReference type="PROSITE" id="PS50949">
    <property type="entry name" value="HTH_GNTR"/>
    <property type="match status" value="1"/>
</dbReference>
<dbReference type="GO" id="GO:0008483">
    <property type="term" value="F:transaminase activity"/>
    <property type="evidence" value="ECO:0007669"/>
    <property type="project" value="UniProtKB-KW"/>
</dbReference>
<proteinExistence type="inferred from homology"/>
<evidence type="ECO:0000256" key="1">
    <source>
        <dbReference type="ARBA" id="ARBA00005384"/>
    </source>
</evidence>
<keyword evidence="2" id="KW-0663">Pyridoxal phosphate</keyword>
<evidence type="ECO:0000256" key="2">
    <source>
        <dbReference type="ARBA" id="ARBA00022898"/>
    </source>
</evidence>
<dbReference type="Pfam" id="PF00155">
    <property type="entry name" value="Aminotran_1_2"/>
    <property type="match status" value="1"/>
</dbReference>
<accession>A0ABP7PG74</accession>
<keyword evidence="4" id="KW-0238">DNA-binding</keyword>
<dbReference type="InterPro" id="IPR015424">
    <property type="entry name" value="PyrdxlP-dep_Trfase"/>
</dbReference>
<organism evidence="7 8">
    <name type="scientific">Pedobacter ginsengiterrae</name>
    <dbReference type="NCBI Taxonomy" id="871696"/>
    <lineage>
        <taxon>Bacteria</taxon>
        <taxon>Pseudomonadati</taxon>
        <taxon>Bacteroidota</taxon>
        <taxon>Sphingobacteriia</taxon>
        <taxon>Sphingobacteriales</taxon>
        <taxon>Sphingobacteriaceae</taxon>
        <taxon>Pedobacter</taxon>
    </lineage>
</organism>
<dbReference type="EMBL" id="BAABAK010000009">
    <property type="protein sequence ID" value="GAA3965049.1"/>
    <property type="molecule type" value="Genomic_DNA"/>
</dbReference>
<dbReference type="PANTHER" id="PTHR46577:SF2">
    <property type="entry name" value="TRANSCRIPTIONAL REGULATORY PROTEIN"/>
    <property type="match status" value="1"/>
</dbReference>
<dbReference type="InterPro" id="IPR004839">
    <property type="entry name" value="Aminotransferase_I/II_large"/>
</dbReference>
<dbReference type="RefSeq" id="WP_344766353.1">
    <property type="nucleotide sequence ID" value="NZ_BAABAK010000009.1"/>
</dbReference>
<keyword evidence="3" id="KW-0805">Transcription regulation</keyword>
<comment type="similarity">
    <text evidence="1">In the C-terminal section; belongs to the class-I pyridoxal-phosphate-dependent aminotransferase family.</text>
</comment>
<evidence type="ECO:0000256" key="5">
    <source>
        <dbReference type="ARBA" id="ARBA00023163"/>
    </source>
</evidence>
<comment type="caution">
    <text evidence="7">The sequence shown here is derived from an EMBL/GenBank/DDBJ whole genome shotgun (WGS) entry which is preliminary data.</text>
</comment>
<dbReference type="CDD" id="cd07377">
    <property type="entry name" value="WHTH_GntR"/>
    <property type="match status" value="1"/>
</dbReference>
<evidence type="ECO:0000313" key="7">
    <source>
        <dbReference type="EMBL" id="GAA3965049.1"/>
    </source>
</evidence>
<evidence type="ECO:0000256" key="3">
    <source>
        <dbReference type="ARBA" id="ARBA00023015"/>
    </source>
</evidence>
<dbReference type="InterPro" id="IPR000524">
    <property type="entry name" value="Tscrpt_reg_HTH_GntR"/>
</dbReference>
<keyword evidence="8" id="KW-1185">Reference proteome</keyword>
<dbReference type="Gene3D" id="3.40.640.10">
    <property type="entry name" value="Type I PLP-dependent aspartate aminotransferase-like (Major domain)"/>
    <property type="match status" value="1"/>
</dbReference>
<evidence type="ECO:0000313" key="8">
    <source>
        <dbReference type="Proteomes" id="UP001501081"/>
    </source>
</evidence>
<dbReference type="InterPro" id="IPR015421">
    <property type="entry name" value="PyrdxlP-dep_Trfase_major"/>
</dbReference>
<dbReference type="Pfam" id="PF00392">
    <property type="entry name" value="GntR"/>
    <property type="match status" value="1"/>
</dbReference>
<sequence>MQTLASLIKVNKEDKLPVYLQLSAQLMELIKQGILPGGTKVLSSRTLAALVHVNRSTIVKAYAELEIQGWFETHSGKGTFVSSHIQELSKPKKNRPEIFVNPLKHAGFKIPRMPILEKPVLASIPGLHLDDGFPDARLAPLTELSRAYRTQLLTGNLYSKLGYSETKGSLRLREQLSIYLNATRGLKTNPENILIVRGAMMGFYLMVQALLKVSDHIILSRSGWIAARMAAEQSGVRISYVDVDEYGLDVDQIERICEQGPIRMVYVTSHHHYPTTVALRPDRRIKLLRLAEKFGFILFEDDYDYEFHYANQPLLPLAGADHSGMVIYCGSFSKTIAPAFRLGYLVGPEDAIEHLARYRRIIDRQGDAMLENAMAEMLEFGFVQRHLRKSMNIYRQRRDIFCGLLNSELNDYVKFRVPDGGLAVWTGFDPEIDLTKLSTIAASKGLKISDGKYLGVDHFSRLGFASSTPDELQKSIDILKKALRSR</sequence>
<dbReference type="Proteomes" id="UP001501081">
    <property type="component" value="Unassembled WGS sequence"/>
</dbReference>
<dbReference type="SUPFAM" id="SSF53383">
    <property type="entry name" value="PLP-dependent transferases"/>
    <property type="match status" value="1"/>
</dbReference>